<dbReference type="STRING" id="8078.ENSFHEP00000021647"/>
<evidence type="ECO:0000256" key="1">
    <source>
        <dbReference type="SAM" id="SignalP"/>
    </source>
</evidence>
<keyword evidence="1" id="KW-0732">Signal</keyword>
<dbReference type="Ensembl" id="ENSFHET00000014932.1">
    <property type="protein sequence ID" value="ENSFHEP00000021647.1"/>
    <property type="gene ID" value="ENSFHEG00000001534.1"/>
</dbReference>
<dbReference type="Pfam" id="PF13927">
    <property type="entry name" value="Ig_3"/>
    <property type="match status" value="1"/>
</dbReference>
<sequence>MLPLKMLGLMLFSSLTYDMPTCNAIPPPEGSGNATVYVSTGADLTCTQMRDSLILDAPEIIQYGTDISANCFTTEGEFEEMTLQLGNTTCESSQPNANVSCVAPVLGSEMTAVCKIKLSDTLECSKKVEITVYKILLSVKTGDVGQADYELQCDVFSVATVQNLSVTWYKNNEECMTEACIEAGGISSMLPVNISREEISAEFRCEVQLNLGQESPQHPLVSATHNVSARYAPELRTNSSMSITLPKGGNATLLCDVEGNPPPEYRWTIDEKPQLETTEKLEITGVNSRSTYSCTATNILGNITVQIHVDVEEATTTTGPTAQPVTEAEEPENCGITLTPSVLYVKYGDPASIICSTTTKEFAKIDWENAVGTKNKTPTTVTWKVEKLEDFTVKPFCFVTLLNDNQCFKYPDITLYSK</sequence>
<keyword evidence="4" id="KW-1185">Reference proteome</keyword>
<accession>A0A3Q2Q6N5</accession>
<dbReference type="InterPro" id="IPR007110">
    <property type="entry name" value="Ig-like_dom"/>
</dbReference>
<dbReference type="AlphaFoldDB" id="A0A3Q2Q6N5"/>
<name>A0A3Q2Q6N5_FUNHE</name>
<dbReference type="InterPro" id="IPR036179">
    <property type="entry name" value="Ig-like_dom_sf"/>
</dbReference>
<dbReference type="SMART" id="SM00409">
    <property type="entry name" value="IG"/>
    <property type="match status" value="1"/>
</dbReference>
<dbReference type="GO" id="GO:0007155">
    <property type="term" value="P:cell adhesion"/>
    <property type="evidence" value="ECO:0007669"/>
    <property type="project" value="InterPro"/>
</dbReference>
<dbReference type="Gene3D" id="2.60.40.10">
    <property type="entry name" value="Immunoglobulins"/>
    <property type="match status" value="4"/>
</dbReference>
<dbReference type="SUPFAM" id="SSF48726">
    <property type="entry name" value="Immunoglobulin"/>
    <property type="match status" value="2"/>
</dbReference>
<feature type="chain" id="PRO_5018710738" evidence="1">
    <location>
        <begin position="25"/>
        <end position="418"/>
    </location>
</feature>
<reference evidence="3" key="1">
    <citation type="submission" date="2025-08" db="UniProtKB">
        <authorList>
            <consortium name="Ensembl"/>
        </authorList>
    </citation>
    <scope>IDENTIFICATION</scope>
</reference>
<reference evidence="3" key="2">
    <citation type="submission" date="2025-09" db="UniProtKB">
        <authorList>
            <consortium name="Ensembl"/>
        </authorList>
    </citation>
    <scope>IDENTIFICATION</scope>
</reference>
<dbReference type="InterPro" id="IPR003599">
    <property type="entry name" value="Ig_sub"/>
</dbReference>
<organism evidence="3 4">
    <name type="scientific">Fundulus heteroclitus</name>
    <name type="common">Killifish</name>
    <name type="synonym">Mummichog</name>
    <dbReference type="NCBI Taxonomy" id="8078"/>
    <lineage>
        <taxon>Eukaryota</taxon>
        <taxon>Metazoa</taxon>
        <taxon>Chordata</taxon>
        <taxon>Craniata</taxon>
        <taxon>Vertebrata</taxon>
        <taxon>Euteleostomi</taxon>
        <taxon>Actinopterygii</taxon>
        <taxon>Neopterygii</taxon>
        <taxon>Teleostei</taxon>
        <taxon>Neoteleostei</taxon>
        <taxon>Acanthomorphata</taxon>
        <taxon>Ovalentaria</taxon>
        <taxon>Atherinomorphae</taxon>
        <taxon>Cyprinodontiformes</taxon>
        <taxon>Fundulidae</taxon>
        <taxon>Fundulus</taxon>
    </lineage>
</organism>
<dbReference type="Proteomes" id="UP000265000">
    <property type="component" value="Unplaced"/>
</dbReference>
<feature type="domain" description="Ig-like" evidence="2">
    <location>
        <begin position="145"/>
        <end position="228"/>
    </location>
</feature>
<dbReference type="InterPro" id="IPR047012">
    <property type="entry name" value="ICAM_VCAM"/>
</dbReference>
<evidence type="ECO:0000313" key="4">
    <source>
        <dbReference type="Proteomes" id="UP000265000"/>
    </source>
</evidence>
<dbReference type="PROSITE" id="PS50835">
    <property type="entry name" value="IG_LIKE"/>
    <property type="match status" value="2"/>
</dbReference>
<evidence type="ECO:0000259" key="2">
    <source>
        <dbReference type="PROSITE" id="PS50835"/>
    </source>
</evidence>
<dbReference type="InterPro" id="IPR013783">
    <property type="entry name" value="Ig-like_fold"/>
</dbReference>
<evidence type="ECO:0000313" key="3">
    <source>
        <dbReference type="Ensembl" id="ENSFHEP00000021647.1"/>
    </source>
</evidence>
<dbReference type="GO" id="GO:0005178">
    <property type="term" value="F:integrin binding"/>
    <property type="evidence" value="ECO:0007669"/>
    <property type="project" value="InterPro"/>
</dbReference>
<dbReference type="PANTHER" id="PTHR13771:SF9">
    <property type="entry name" value="INTERCELLULAR ADHESION MOLECULE 5"/>
    <property type="match status" value="1"/>
</dbReference>
<proteinExistence type="predicted"/>
<feature type="signal peptide" evidence="1">
    <location>
        <begin position="1"/>
        <end position="24"/>
    </location>
</feature>
<dbReference type="GeneTree" id="ENSGT01030000235614"/>
<protein>
    <submittedName>
        <fullName evidence="3">Hemicentin-1</fullName>
    </submittedName>
</protein>
<feature type="domain" description="Ig-like" evidence="2">
    <location>
        <begin position="233"/>
        <end position="312"/>
    </location>
</feature>
<dbReference type="PANTHER" id="PTHR13771">
    <property type="entry name" value="INTERCELLULAR ADHESION MOLECULE"/>
    <property type="match status" value="1"/>
</dbReference>